<sequence>MSLSFFRSFSNPAKKVTLNEEKSDLTLLWESHCSPMKKSTLSLKSNCVTPKSKKSEINFLNMLAAAKPQTPTKKLFVPPQTNLSRQSSLSRSQSNSNCESSANDILYSRISITTDQIFSIPEETKEFVSYVYAPTLNNKGNSEFQNEAWENFKNNNSKSSKCSVVSSATFAFIFINEFMCQTKVHVKSFTGTARQQIMEIVNPNNDSNGIDEASFLNIDYHKAIELIESLNAKEKISIFSTDPFHYSVVTPLSFKYSEFESAQGKLFRVTLNGYMFPYQAKQLLNEKSKFNVFKTSKSVLY</sequence>
<keyword evidence="2" id="KW-1185">Reference proteome</keyword>
<evidence type="ECO:0000313" key="1">
    <source>
        <dbReference type="EMBL" id="KAK8883054.1"/>
    </source>
</evidence>
<proteinExistence type="predicted"/>
<accession>A0ABR2JVZ2</accession>
<organism evidence="1 2">
    <name type="scientific">Tritrichomonas musculus</name>
    <dbReference type="NCBI Taxonomy" id="1915356"/>
    <lineage>
        <taxon>Eukaryota</taxon>
        <taxon>Metamonada</taxon>
        <taxon>Parabasalia</taxon>
        <taxon>Tritrichomonadida</taxon>
        <taxon>Tritrichomonadidae</taxon>
        <taxon>Tritrichomonas</taxon>
    </lineage>
</organism>
<gene>
    <name evidence="1" type="ORF">M9Y10_045702</name>
</gene>
<reference evidence="1 2" key="1">
    <citation type="submission" date="2024-04" db="EMBL/GenBank/DDBJ databases">
        <title>Tritrichomonas musculus Genome.</title>
        <authorList>
            <person name="Alves-Ferreira E."/>
            <person name="Grigg M."/>
            <person name="Lorenzi H."/>
            <person name="Galac M."/>
        </authorList>
    </citation>
    <scope>NUCLEOTIDE SEQUENCE [LARGE SCALE GENOMIC DNA]</scope>
    <source>
        <strain evidence="1 2">EAF2021</strain>
    </source>
</reference>
<evidence type="ECO:0000313" key="2">
    <source>
        <dbReference type="Proteomes" id="UP001470230"/>
    </source>
</evidence>
<protein>
    <submittedName>
        <fullName evidence="1">Uncharacterized protein</fullName>
    </submittedName>
</protein>
<dbReference type="Proteomes" id="UP001470230">
    <property type="component" value="Unassembled WGS sequence"/>
</dbReference>
<dbReference type="EMBL" id="JAPFFF010000009">
    <property type="protein sequence ID" value="KAK8883054.1"/>
    <property type="molecule type" value="Genomic_DNA"/>
</dbReference>
<name>A0ABR2JVZ2_9EUKA</name>
<comment type="caution">
    <text evidence="1">The sequence shown here is derived from an EMBL/GenBank/DDBJ whole genome shotgun (WGS) entry which is preliminary data.</text>
</comment>